<dbReference type="InterPro" id="IPR001128">
    <property type="entry name" value="Cyt_P450"/>
</dbReference>
<comment type="similarity">
    <text evidence="1">Belongs to the cytochrome P450 family.</text>
</comment>
<dbReference type="PANTHER" id="PTHR24296">
    <property type="entry name" value="CYTOCHROME P450"/>
    <property type="match status" value="1"/>
</dbReference>
<dbReference type="Proteomes" id="UP000245609">
    <property type="component" value="Unassembled WGS sequence"/>
</dbReference>
<dbReference type="SUPFAM" id="SSF48264">
    <property type="entry name" value="Cytochrome P450"/>
    <property type="match status" value="1"/>
</dbReference>
<dbReference type="GO" id="GO:0004497">
    <property type="term" value="F:monooxygenase activity"/>
    <property type="evidence" value="ECO:0007669"/>
    <property type="project" value="InterPro"/>
</dbReference>
<keyword evidence="4" id="KW-0408">Iron</keyword>
<dbReference type="OrthoDB" id="1470350at2759"/>
<comment type="caution">
    <text evidence="5">The sequence shown here is derived from an EMBL/GenBank/DDBJ whole genome shotgun (WGS) entry which is preliminary data.</text>
</comment>
<dbReference type="AlphaFoldDB" id="A0A2T9ZFI6"/>
<proteinExistence type="inferred from homology"/>
<organism evidence="5 6">
    <name type="scientific">Smittium megazygosporum</name>
    <dbReference type="NCBI Taxonomy" id="133381"/>
    <lineage>
        <taxon>Eukaryota</taxon>
        <taxon>Fungi</taxon>
        <taxon>Fungi incertae sedis</taxon>
        <taxon>Zoopagomycota</taxon>
        <taxon>Kickxellomycotina</taxon>
        <taxon>Harpellomycetes</taxon>
        <taxon>Harpellales</taxon>
        <taxon>Legeriomycetaceae</taxon>
        <taxon>Smittium</taxon>
    </lineage>
</organism>
<sequence length="417" mass="48834">MNLEKTAGHVTKFASSISDFSLGKSHLKFFTSLPEHVFSRTRVMKNMYNKRWTHKEHHQSYELNNVFRFILIAHNNYLYKISESILEEKAFKDLDLFLDNESVHIKNIYSYFHEIFTEIAIYENLRYDAIYNSMNNIATQSMSFGEISLQRMLKLRFFDNLSHLEKTRKILYNYIFKGSSKQPNRHIMDGNGCVAKFILKNQAFFDIPDFIFKSALPDYINTFISFIGTKMSNLIMDISLYPNVRKELEAEQRSLIKKYGRSITSKQIDEMVYLDAAITESLRLGTNNPMKEAICDSYLPNGAFVQKSSLVKFTTISYNRSSEIYGRDPHCYIPERHFELGTKLEESSLTNIAWGLGRPCPYRQYCARYMKYFAALFIRLYNITQGSDNGYTGHQGYIFDIHVLHAKKNLFLSRRDL</sequence>
<protein>
    <recommendedName>
        <fullName evidence="7">Cytochrome P450</fullName>
    </recommendedName>
</protein>
<evidence type="ECO:0000313" key="6">
    <source>
        <dbReference type="Proteomes" id="UP000245609"/>
    </source>
</evidence>
<dbReference type="GO" id="GO:0016705">
    <property type="term" value="F:oxidoreductase activity, acting on paired donors, with incorporation or reduction of molecular oxygen"/>
    <property type="evidence" value="ECO:0007669"/>
    <property type="project" value="InterPro"/>
</dbReference>
<keyword evidence="2" id="KW-0479">Metal-binding</keyword>
<dbReference type="GO" id="GO:0005506">
    <property type="term" value="F:iron ion binding"/>
    <property type="evidence" value="ECO:0007669"/>
    <property type="project" value="InterPro"/>
</dbReference>
<reference evidence="5 6" key="1">
    <citation type="journal article" date="2018" name="MBio">
        <title>Comparative Genomics Reveals the Core Gene Toolbox for the Fungus-Insect Symbiosis.</title>
        <authorList>
            <person name="Wang Y."/>
            <person name="Stata M."/>
            <person name="Wang W."/>
            <person name="Stajich J.E."/>
            <person name="White M.M."/>
            <person name="Moncalvo J.M."/>
        </authorList>
    </citation>
    <scope>NUCLEOTIDE SEQUENCE [LARGE SCALE GENOMIC DNA]</scope>
    <source>
        <strain evidence="5 6">SC-DP-2</strain>
    </source>
</reference>
<gene>
    <name evidence="5" type="ORF">BB560_002195</name>
</gene>
<evidence type="ECO:0000313" key="5">
    <source>
        <dbReference type="EMBL" id="PVV03338.1"/>
    </source>
</evidence>
<dbReference type="EMBL" id="MBFS01000246">
    <property type="protein sequence ID" value="PVV03338.1"/>
    <property type="molecule type" value="Genomic_DNA"/>
</dbReference>
<dbReference type="STRING" id="133381.A0A2T9ZFI6"/>
<dbReference type="Gene3D" id="1.10.630.10">
    <property type="entry name" value="Cytochrome P450"/>
    <property type="match status" value="1"/>
</dbReference>
<evidence type="ECO:0000256" key="2">
    <source>
        <dbReference type="ARBA" id="ARBA00022723"/>
    </source>
</evidence>
<evidence type="ECO:0000256" key="3">
    <source>
        <dbReference type="ARBA" id="ARBA00023002"/>
    </source>
</evidence>
<accession>A0A2T9ZFI6</accession>
<keyword evidence="3" id="KW-0560">Oxidoreductase</keyword>
<dbReference type="GO" id="GO:0020037">
    <property type="term" value="F:heme binding"/>
    <property type="evidence" value="ECO:0007669"/>
    <property type="project" value="InterPro"/>
</dbReference>
<name>A0A2T9ZFI6_9FUNG</name>
<evidence type="ECO:0000256" key="1">
    <source>
        <dbReference type="ARBA" id="ARBA00010617"/>
    </source>
</evidence>
<dbReference type="InterPro" id="IPR036396">
    <property type="entry name" value="Cyt_P450_sf"/>
</dbReference>
<dbReference type="Pfam" id="PF00067">
    <property type="entry name" value="p450"/>
    <property type="match status" value="1"/>
</dbReference>
<keyword evidence="6" id="KW-1185">Reference proteome</keyword>
<evidence type="ECO:0008006" key="7">
    <source>
        <dbReference type="Google" id="ProtNLM"/>
    </source>
</evidence>
<evidence type="ECO:0000256" key="4">
    <source>
        <dbReference type="ARBA" id="ARBA00023004"/>
    </source>
</evidence>